<reference evidence="5 6" key="1">
    <citation type="submission" date="2019-11" db="EMBL/GenBank/DDBJ databases">
        <title>Venatorbacter sp. nov. a predator of Campylobacter and other Gram-negative bacteria.</title>
        <authorList>
            <person name="Saeedi A."/>
            <person name="Cummings N.J."/>
            <person name="Connerton I.F."/>
            <person name="Connerton P.L."/>
        </authorList>
    </citation>
    <scope>NUCLEOTIDE SEQUENCE [LARGE SCALE GENOMIC DNA]</scope>
    <source>
        <strain evidence="5">XL5</strain>
    </source>
</reference>
<dbReference type="SUPFAM" id="SSF47598">
    <property type="entry name" value="Ribbon-helix-helix"/>
    <property type="match status" value="1"/>
</dbReference>
<dbReference type="Proteomes" id="UP000596074">
    <property type="component" value="Chromosome"/>
</dbReference>
<protein>
    <recommendedName>
        <fullName evidence="2">Antitoxin ParD</fullName>
    </recommendedName>
</protein>
<organism evidence="5 6">
    <name type="scientific">Venatoribacter cucullus</name>
    <dbReference type="NCBI Taxonomy" id="2661630"/>
    <lineage>
        <taxon>Bacteria</taxon>
        <taxon>Pseudomonadati</taxon>
        <taxon>Pseudomonadota</taxon>
        <taxon>Gammaproteobacteria</taxon>
        <taxon>Oceanospirillales</taxon>
        <taxon>Oceanospirillaceae</taxon>
        <taxon>Venatoribacter</taxon>
    </lineage>
</organism>
<evidence type="ECO:0000256" key="1">
    <source>
        <dbReference type="ARBA" id="ARBA00008580"/>
    </source>
</evidence>
<dbReference type="InterPro" id="IPR010985">
    <property type="entry name" value="Ribbon_hlx_hlx"/>
</dbReference>
<name>A0A9X7UU77_9GAMM</name>
<dbReference type="PANTHER" id="PTHR36582">
    <property type="entry name" value="ANTITOXIN PARD"/>
    <property type="match status" value="1"/>
</dbReference>
<dbReference type="NCBIfam" id="TIGR02606">
    <property type="entry name" value="antidote_CC2985"/>
    <property type="match status" value="1"/>
</dbReference>
<comment type="function">
    <text evidence="4">Antitoxin component of a type II toxin-antitoxin (TA) system. Neutralizes the effect of toxin ParE.</text>
</comment>
<dbReference type="Gene3D" id="6.10.10.120">
    <property type="entry name" value="Antitoxin ParD1-like"/>
    <property type="match status" value="1"/>
</dbReference>
<dbReference type="PANTHER" id="PTHR36582:SF2">
    <property type="entry name" value="ANTITOXIN PARD"/>
    <property type="match status" value="1"/>
</dbReference>
<comment type="similarity">
    <text evidence="1">Belongs to the ParD antitoxin family.</text>
</comment>
<proteinExistence type="inferred from homology"/>
<accession>A0A9X7UU77</accession>
<gene>
    <name evidence="5" type="ORF">GJQ55_00170</name>
</gene>
<dbReference type="InterPro" id="IPR038296">
    <property type="entry name" value="ParD_sf"/>
</dbReference>
<dbReference type="GO" id="GO:0006355">
    <property type="term" value="P:regulation of DNA-templated transcription"/>
    <property type="evidence" value="ECO:0007669"/>
    <property type="project" value="InterPro"/>
</dbReference>
<evidence type="ECO:0000313" key="6">
    <source>
        <dbReference type="Proteomes" id="UP000596074"/>
    </source>
</evidence>
<sequence>MSTVRKTITLTGQQSEWVKSRIAEGGFTNDSEYIRDLIRRDQERLRHMEALQAAITEGLNSGTASALDMDAIKRKARQEAARYDTNTPDL</sequence>
<evidence type="ECO:0000313" key="5">
    <source>
        <dbReference type="EMBL" id="QQD22985.1"/>
    </source>
</evidence>
<dbReference type="AlphaFoldDB" id="A0A9X7UU77"/>
<dbReference type="CDD" id="cd22231">
    <property type="entry name" value="RHH_NikR_HicB-like"/>
    <property type="match status" value="1"/>
</dbReference>
<dbReference type="RefSeq" id="WP_228345495.1">
    <property type="nucleotide sequence ID" value="NZ_CP046056.1"/>
</dbReference>
<dbReference type="KEGG" id="vcw:GJQ55_00170"/>
<keyword evidence="6" id="KW-1185">Reference proteome</keyword>
<evidence type="ECO:0000256" key="2">
    <source>
        <dbReference type="ARBA" id="ARBA00017940"/>
    </source>
</evidence>
<dbReference type="EMBL" id="CP046056">
    <property type="protein sequence ID" value="QQD22985.1"/>
    <property type="molecule type" value="Genomic_DNA"/>
</dbReference>
<evidence type="ECO:0000256" key="3">
    <source>
        <dbReference type="ARBA" id="ARBA00022649"/>
    </source>
</evidence>
<keyword evidence="3" id="KW-1277">Toxin-antitoxin system</keyword>
<dbReference type="Pfam" id="PF03693">
    <property type="entry name" value="ParD_antitoxin"/>
    <property type="match status" value="1"/>
</dbReference>
<dbReference type="InterPro" id="IPR022789">
    <property type="entry name" value="ParD"/>
</dbReference>
<evidence type="ECO:0000256" key="4">
    <source>
        <dbReference type="ARBA" id="ARBA00037106"/>
    </source>
</evidence>